<feature type="binding site" evidence="2">
    <location>
        <begin position="47"/>
        <end position="49"/>
    </location>
    <ligand>
        <name>substrate</name>
    </ligand>
</feature>
<gene>
    <name evidence="3" type="ORF">SAMN05660836_00115</name>
</gene>
<dbReference type="Gene3D" id="3.40.1180.10">
    <property type="entry name" value="Decaprenyl diphosphate synthase-like"/>
    <property type="match status" value="1"/>
</dbReference>
<comment type="similarity">
    <text evidence="2">Belongs to the UPP synthase family.</text>
</comment>
<dbReference type="PANTHER" id="PTHR10291:SF0">
    <property type="entry name" value="DEHYDRODOLICHYL DIPHOSPHATE SYNTHASE 2"/>
    <property type="match status" value="1"/>
</dbReference>
<dbReference type="CDD" id="cd00475">
    <property type="entry name" value="Cis_IPPS"/>
    <property type="match status" value="1"/>
</dbReference>
<sequence length="235" mass="27109">MDGNGRWAKKRFRNRVYGHEAGIDSVKAVIKCCLEWGIPYLTLYAFSKENWKRPSSEIQALWQLMKRFLHAELPVLVEHGVRVVHIGDREGLPEDICRLLDEAVEKTACGSSLYLQVALNYGGRQEIVRAVRLIAEKVKSGVLDPSAISVETINTHLFTGEVPDPDLLIRTSGEFRVSNFLLWQIAYTEIYITDVLWPDFREREFLKAVEDYQRRERRFGMTSEQVEAREIAHLS</sequence>
<evidence type="ECO:0000313" key="4">
    <source>
        <dbReference type="Proteomes" id="UP000199611"/>
    </source>
</evidence>
<dbReference type="AlphaFoldDB" id="A0A1I4QMG7"/>
<feature type="binding site" evidence="2">
    <location>
        <begin position="176"/>
        <end position="178"/>
    </location>
    <ligand>
        <name>substrate</name>
    </ligand>
</feature>
<dbReference type="HAMAP" id="MF_01139">
    <property type="entry name" value="ISPT"/>
    <property type="match status" value="1"/>
</dbReference>
<dbReference type="PROSITE" id="PS01066">
    <property type="entry name" value="UPP_SYNTHASE"/>
    <property type="match status" value="1"/>
</dbReference>
<comment type="subunit">
    <text evidence="2">Homodimer.</text>
</comment>
<dbReference type="EMBL" id="FOUU01000001">
    <property type="protein sequence ID" value="SFM41219.1"/>
    <property type="molecule type" value="Genomic_DNA"/>
</dbReference>
<dbReference type="Proteomes" id="UP000199611">
    <property type="component" value="Unassembled WGS sequence"/>
</dbReference>
<dbReference type="NCBIfam" id="TIGR00055">
    <property type="entry name" value="uppS"/>
    <property type="match status" value="1"/>
</dbReference>
<feature type="binding site" evidence="2">
    <location>
        <position position="7"/>
    </location>
    <ligand>
        <name>substrate</name>
    </ligand>
</feature>
<dbReference type="NCBIfam" id="NF011405">
    <property type="entry name" value="PRK14830.1"/>
    <property type="match status" value="1"/>
</dbReference>
<feature type="binding site" evidence="2">
    <location>
        <position position="15"/>
    </location>
    <ligand>
        <name>substrate</name>
    </ligand>
</feature>
<dbReference type="FunFam" id="3.40.1180.10:FF:000001">
    <property type="entry name" value="(2E,6E)-farnesyl-diphosphate-specific ditrans,polycis-undecaprenyl-diphosphate synthase"/>
    <property type="match status" value="1"/>
</dbReference>
<proteinExistence type="inferred from homology"/>
<keyword evidence="1 2" id="KW-0808">Transferase</keyword>
<dbReference type="EC" id="2.5.1.-" evidence="2"/>
<dbReference type="GO" id="GO:0000287">
    <property type="term" value="F:magnesium ion binding"/>
    <property type="evidence" value="ECO:0007669"/>
    <property type="project" value="UniProtKB-UniRule"/>
</dbReference>
<feature type="active site" evidence="2">
    <location>
        <position position="2"/>
    </location>
</feature>
<feature type="binding site" evidence="2">
    <location>
        <position position="53"/>
    </location>
    <ligand>
        <name>substrate</name>
    </ligand>
</feature>
<organism evidence="3 4">
    <name type="scientific">Thermodesulforhabdus norvegica</name>
    <dbReference type="NCBI Taxonomy" id="39841"/>
    <lineage>
        <taxon>Bacteria</taxon>
        <taxon>Pseudomonadati</taxon>
        <taxon>Thermodesulfobacteriota</taxon>
        <taxon>Syntrophobacteria</taxon>
        <taxon>Syntrophobacterales</taxon>
        <taxon>Thermodesulforhabdaceae</taxon>
        <taxon>Thermodesulforhabdus</taxon>
    </lineage>
</organism>
<feature type="binding site" evidence="2">
    <location>
        <position position="2"/>
    </location>
    <ligand>
        <name>Mg(2+)</name>
        <dbReference type="ChEBI" id="CHEBI:18420"/>
    </ligand>
</feature>
<reference evidence="3 4" key="1">
    <citation type="submission" date="2016-10" db="EMBL/GenBank/DDBJ databases">
        <authorList>
            <person name="de Groot N.N."/>
        </authorList>
    </citation>
    <scope>NUCLEOTIDE SEQUENCE [LARGE SCALE GENOMIC DNA]</scope>
    <source>
        <strain evidence="3 4">DSM 9990</strain>
    </source>
</reference>
<feature type="active site" description="Proton acceptor" evidence="2">
    <location>
        <position position="50"/>
    </location>
</feature>
<keyword evidence="2" id="KW-0460">Magnesium</keyword>
<comment type="function">
    <text evidence="2">Catalyzes the condensation of isopentenyl diphosphate (IPP) with allylic pyrophosphates generating different type of terpenoids.</text>
</comment>
<keyword evidence="2" id="KW-0479">Metal-binding</keyword>
<dbReference type="InterPro" id="IPR018520">
    <property type="entry name" value="UPP_synth-like_CS"/>
</dbReference>
<evidence type="ECO:0000256" key="1">
    <source>
        <dbReference type="ARBA" id="ARBA00022679"/>
    </source>
</evidence>
<feature type="binding site" evidence="2">
    <location>
        <position position="170"/>
    </location>
    <ligand>
        <name>substrate</name>
    </ligand>
</feature>
<dbReference type="SUPFAM" id="SSF64005">
    <property type="entry name" value="Undecaprenyl diphosphate synthase"/>
    <property type="match status" value="1"/>
</dbReference>
<protein>
    <recommendedName>
        <fullName evidence="2">Isoprenyl transferase</fullName>
        <ecNumber evidence="2">2.5.1.-</ecNumber>
    </recommendedName>
</protein>
<dbReference type="GO" id="GO:0016094">
    <property type="term" value="P:polyprenol biosynthetic process"/>
    <property type="evidence" value="ECO:0007669"/>
    <property type="project" value="TreeGrafter"/>
</dbReference>
<dbReference type="OrthoDB" id="4191603at2"/>
<dbReference type="InterPro" id="IPR001441">
    <property type="entry name" value="UPP_synth-like"/>
</dbReference>
<dbReference type="Pfam" id="PF01255">
    <property type="entry name" value="Prenyltransf"/>
    <property type="match status" value="1"/>
</dbReference>
<dbReference type="PANTHER" id="PTHR10291">
    <property type="entry name" value="DEHYDRODOLICHYL DIPHOSPHATE SYNTHASE FAMILY MEMBER"/>
    <property type="match status" value="1"/>
</dbReference>
<accession>A0A1I4QMG7</accession>
<dbReference type="GO" id="GO:0045547">
    <property type="term" value="F:ditrans,polycis-polyprenyl diphosphate synthase [(2E,6E)-farnesyl diphosphate specific] activity"/>
    <property type="evidence" value="ECO:0007669"/>
    <property type="project" value="TreeGrafter"/>
</dbReference>
<comment type="cofactor">
    <cofactor evidence="2">
        <name>Mg(2+)</name>
        <dbReference type="ChEBI" id="CHEBI:18420"/>
    </cofactor>
    <text evidence="2">Binds 2 magnesium ions per subunit.</text>
</comment>
<evidence type="ECO:0000256" key="2">
    <source>
        <dbReference type="HAMAP-Rule" id="MF_01139"/>
    </source>
</evidence>
<dbReference type="STRING" id="39841.SAMN05660836_00115"/>
<feature type="binding site" evidence="2">
    <location>
        <position position="19"/>
    </location>
    <ligand>
        <name>substrate</name>
    </ligand>
</feature>
<feature type="binding site" evidence="2">
    <location>
        <position position="189"/>
    </location>
    <ligand>
        <name>Mg(2+)</name>
        <dbReference type="ChEBI" id="CHEBI:18420"/>
    </ligand>
</feature>
<dbReference type="InterPro" id="IPR036424">
    <property type="entry name" value="UPP_synth-like_sf"/>
</dbReference>
<evidence type="ECO:0000313" key="3">
    <source>
        <dbReference type="EMBL" id="SFM41219.1"/>
    </source>
</evidence>
<feature type="binding site" evidence="2">
    <location>
        <begin position="3"/>
        <end position="6"/>
    </location>
    <ligand>
        <name>substrate</name>
    </ligand>
</feature>
<keyword evidence="4" id="KW-1185">Reference proteome</keyword>
<name>A0A1I4QMG7_9BACT</name>
<feature type="binding site" evidence="2">
    <location>
        <position position="51"/>
    </location>
    <ligand>
        <name>substrate</name>
    </ligand>
</feature>